<protein>
    <submittedName>
        <fullName evidence="2">Uncharacterized protein</fullName>
    </submittedName>
</protein>
<accession>A0A392SSS1</accession>
<comment type="caution">
    <text evidence="2">The sequence shown here is derived from an EMBL/GenBank/DDBJ whole genome shotgun (WGS) entry which is preliminary data.</text>
</comment>
<evidence type="ECO:0000313" key="2">
    <source>
        <dbReference type="EMBL" id="MCI51264.1"/>
    </source>
</evidence>
<feature type="compositionally biased region" description="Polar residues" evidence="1">
    <location>
        <begin position="1"/>
        <end position="17"/>
    </location>
</feature>
<dbReference type="AlphaFoldDB" id="A0A392SSS1"/>
<dbReference type="EMBL" id="LXQA010429246">
    <property type="protein sequence ID" value="MCI51264.1"/>
    <property type="molecule type" value="Genomic_DNA"/>
</dbReference>
<organism evidence="2 3">
    <name type="scientific">Trifolium medium</name>
    <dbReference type="NCBI Taxonomy" id="97028"/>
    <lineage>
        <taxon>Eukaryota</taxon>
        <taxon>Viridiplantae</taxon>
        <taxon>Streptophyta</taxon>
        <taxon>Embryophyta</taxon>
        <taxon>Tracheophyta</taxon>
        <taxon>Spermatophyta</taxon>
        <taxon>Magnoliopsida</taxon>
        <taxon>eudicotyledons</taxon>
        <taxon>Gunneridae</taxon>
        <taxon>Pentapetalae</taxon>
        <taxon>rosids</taxon>
        <taxon>fabids</taxon>
        <taxon>Fabales</taxon>
        <taxon>Fabaceae</taxon>
        <taxon>Papilionoideae</taxon>
        <taxon>50 kb inversion clade</taxon>
        <taxon>NPAAA clade</taxon>
        <taxon>Hologalegina</taxon>
        <taxon>IRL clade</taxon>
        <taxon>Trifolieae</taxon>
        <taxon>Trifolium</taxon>
    </lineage>
</organism>
<feature type="region of interest" description="Disordered" evidence="1">
    <location>
        <begin position="1"/>
        <end position="30"/>
    </location>
</feature>
<reference evidence="2 3" key="1">
    <citation type="journal article" date="2018" name="Front. Plant Sci.">
        <title>Red Clover (Trifolium pratense) and Zigzag Clover (T. medium) - A Picture of Genomic Similarities and Differences.</title>
        <authorList>
            <person name="Dluhosova J."/>
            <person name="Istvanek J."/>
            <person name="Nedelnik J."/>
            <person name="Repkova J."/>
        </authorList>
    </citation>
    <scope>NUCLEOTIDE SEQUENCE [LARGE SCALE GENOMIC DNA]</scope>
    <source>
        <strain evidence="3">cv. 10/8</strain>
        <tissue evidence="2">Leaf</tissue>
    </source>
</reference>
<feature type="non-terminal residue" evidence="2">
    <location>
        <position position="30"/>
    </location>
</feature>
<dbReference type="Proteomes" id="UP000265520">
    <property type="component" value="Unassembled WGS sequence"/>
</dbReference>
<name>A0A392SSS1_9FABA</name>
<evidence type="ECO:0000256" key="1">
    <source>
        <dbReference type="SAM" id="MobiDB-lite"/>
    </source>
</evidence>
<keyword evidence="3" id="KW-1185">Reference proteome</keyword>
<evidence type="ECO:0000313" key="3">
    <source>
        <dbReference type="Proteomes" id="UP000265520"/>
    </source>
</evidence>
<sequence>MSTPKTANVVKTGSSSVVDHEFEMDENYAS</sequence>
<proteinExistence type="predicted"/>